<reference evidence="1 2" key="1">
    <citation type="submission" date="2010-04" db="EMBL/GenBank/DDBJ databases">
        <authorList>
            <person name="Weinstock G."/>
            <person name="Sodergren E."/>
            <person name="Clifton S."/>
            <person name="Fulton L."/>
            <person name="Fulton B."/>
            <person name="Courtney L."/>
            <person name="Fronick C."/>
            <person name="Harrison M."/>
            <person name="Strong C."/>
            <person name="Farmer C."/>
            <person name="Delahaunty K."/>
            <person name="Markovic C."/>
            <person name="Hall O."/>
            <person name="Minx P."/>
            <person name="Tomlinson C."/>
            <person name="Mitreva M."/>
            <person name="Hou S."/>
            <person name="Wollam A."/>
            <person name="Pepin K.H."/>
            <person name="Johnson M."/>
            <person name="Bhonagiri V."/>
            <person name="Zhang X."/>
            <person name="Suruliraj S."/>
            <person name="Warren W."/>
            <person name="Chinwalla A."/>
            <person name="Mardis E.R."/>
            <person name="Wilson R.K."/>
        </authorList>
    </citation>
    <scope>NUCLEOTIDE SEQUENCE [LARGE SCALE GENOMIC DNA]</scope>
    <source>
        <strain evidence="1 2">DSM 20306</strain>
    </source>
</reference>
<comment type="caution">
    <text evidence="1">The sequence shown here is derived from an EMBL/GenBank/DDBJ whole genome shotgun (WGS) entry which is preliminary data.</text>
</comment>
<dbReference type="Proteomes" id="UP000006015">
    <property type="component" value="Unassembled WGS sequence"/>
</dbReference>
<organism evidence="1 2">
    <name type="scientific">Corynebacterium ammoniagenes DSM 20306</name>
    <dbReference type="NCBI Taxonomy" id="649754"/>
    <lineage>
        <taxon>Bacteria</taxon>
        <taxon>Bacillati</taxon>
        <taxon>Actinomycetota</taxon>
        <taxon>Actinomycetes</taxon>
        <taxon>Mycobacteriales</taxon>
        <taxon>Corynebacteriaceae</taxon>
        <taxon>Corynebacterium</taxon>
    </lineage>
</organism>
<keyword evidence="2" id="KW-1185">Reference proteome</keyword>
<proteinExistence type="predicted"/>
<evidence type="ECO:0000313" key="1">
    <source>
        <dbReference type="EMBL" id="EFG81596.1"/>
    </source>
</evidence>
<gene>
    <name evidence="1" type="ORF">HMPREF0281_01153</name>
</gene>
<accession>A0ABN0AFP7</accession>
<dbReference type="EMBL" id="ADNS01000008">
    <property type="protein sequence ID" value="EFG81596.1"/>
    <property type="molecule type" value="Genomic_DNA"/>
</dbReference>
<protein>
    <submittedName>
        <fullName evidence="1">Uncharacterized protein</fullName>
    </submittedName>
</protein>
<name>A0ABN0AFP7_CORAM</name>
<sequence length="52" mass="5871">MSPAGKPPIALPCCQRQGEDAATYLRHRLQRFGTRIPVSIGDLIYLVYQRRG</sequence>
<feature type="non-terminal residue" evidence="1">
    <location>
        <position position="52"/>
    </location>
</feature>
<evidence type="ECO:0000313" key="2">
    <source>
        <dbReference type="Proteomes" id="UP000006015"/>
    </source>
</evidence>